<proteinExistence type="predicted"/>
<name>A0A451B1E4_9GAMM</name>
<dbReference type="AlphaFoldDB" id="A0A451B1E4"/>
<organism evidence="2">
    <name type="scientific">Candidatus Kentrum sp. UNK</name>
    <dbReference type="NCBI Taxonomy" id="2126344"/>
    <lineage>
        <taxon>Bacteria</taxon>
        <taxon>Pseudomonadati</taxon>
        <taxon>Pseudomonadota</taxon>
        <taxon>Gammaproteobacteria</taxon>
        <taxon>Candidatus Kentrum</taxon>
    </lineage>
</organism>
<accession>A0A451B1E4</accession>
<evidence type="ECO:0000313" key="2">
    <source>
        <dbReference type="EMBL" id="VFK72096.1"/>
    </source>
</evidence>
<gene>
    <name evidence="1" type="ORF">BECKUNK1418G_GA0071005_11003</name>
    <name evidence="2" type="ORF">BECKUNK1418H_GA0071006_10963</name>
</gene>
<reference evidence="2" key="1">
    <citation type="submission" date="2019-02" db="EMBL/GenBank/DDBJ databases">
        <authorList>
            <person name="Gruber-Vodicka R. H."/>
            <person name="Seah K. B. B."/>
        </authorList>
    </citation>
    <scope>NUCLEOTIDE SEQUENCE</scope>
    <source>
        <strain evidence="2">BECK_BY19</strain>
        <strain evidence="1">BECK_BY8</strain>
    </source>
</reference>
<dbReference type="EMBL" id="CAADFZ010000100">
    <property type="protein sequence ID" value="VFK66609.1"/>
    <property type="molecule type" value="Genomic_DNA"/>
</dbReference>
<evidence type="ECO:0000313" key="1">
    <source>
        <dbReference type="EMBL" id="VFK66609.1"/>
    </source>
</evidence>
<sequence>MRSQRLTLSRQALPAQQDIGGEGHGIQLELFREDWGLATLDHSHPQRKYGILEI</sequence>
<dbReference type="EMBL" id="CAADGD010000096">
    <property type="protein sequence ID" value="VFK72096.1"/>
    <property type="molecule type" value="Genomic_DNA"/>
</dbReference>
<protein>
    <submittedName>
        <fullName evidence="2">Uncharacterized protein</fullName>
    </submittedName>
</protein>